<evidence type="ECO:0000313" key="3">
    <source>
        <dbReference type="EMBL" id="GJT47211.1"/>
    </source>
</evidence>
<dbReference type="CDD" id="cd09272">
    <property type="entry name" value="RNase_HI_RT_Ty1"/>
    <property type="match status" value="1"/>
</dbReference>
<keyword evidence="1" id="KW-0175">Coiled coil</keyword>
<dbReference type="EMBL" id="BQNB010016048">
    <property type="protein sequence ID" value="GJT47211.1"/>
    <property type="molecule type" value="Genomic_DNA"/>
</dbReference>
<dbReference type="Proteomes" id="UP001151760">
    <property type="component" value="Unassembled WGS sequence"/>
</dbReference>
<proteinExistence type="predicted"/>
<evidence type="ECO:0000256" key="1">
    <source>
        <dbReference type="SAM" id="Coils"/>
    </source>
</evidence>
<name>A0ABQ5E8M4_9ASTR</name>
<organism evidence="3 4">
    <name type="scientific">Tanacetum coccineum</name>
    <dbReference type="NCBI Taxonomy" id="301880"/>
    <lineage>
        <taxon>Eukaryota</taxon>
        <taxon>Viridiplantae</taxon>
        <taxon>Streptophyta</taxon>
        <taxon>Embryophyta</taxon>
        <taxon>Tracheophyta</taxon>
        <taxon>Spermatophyta</taxon>
        <taxon>Magnoliopsida</taxon>
        <taxon>eudicotyledons</taxon>
        <taxon>Gunneridae</taxon>
        <taxon>Pentapetalae</taxon>
        <taxon>asterids</taxon>
        <taxon>campanulids</taxon>
        <taxon>Asterales</taxon>
        <taxon>Asteraceae</taxon>
        <taxon>Asteroideae</taxon>
        <taxon>Anthemideae</taxon>
        <taxon>Anthemidinae</taxon>
        <taxon>Tanacetum</taxon>
    </lineage>
</organism>
<dbReference type="PANTHER" id="PTHR11439:SF515">
    <property type="entry name" value="GAG-POL POLYPROTEIN"/>
    <property type="match status" value="1"/>
</dbReference>
<protein>
    <submittedName>
        <fullName evidence="3">Zinc finger, CCHC-type containing protein</fullName>
    </submittedName>
</protein>
<feature type="coiled-coil region" evidence="1">
    <location>
        <begin position="651"/>
        <end position="689"/>
    </location>
</feature>
<reference evidence="3" key="1">
    <citation type="journal article" date="2022" name="Int. J. Mol. Sci.">
        <title>Draft Genome of Tanacetum Coccineum: Genomic Comparison of Closely Related Tanacetum-Family Plants.</title>
        <authorList>
            <person name="Yamashiro T."/>
            <person name="Shiraishi A."/>
            <person name="Nakayama K."/>
            <person name="Satake H."/>
        </authorList>
    </citation>
    <scope>NUCLEOTIDE SEQUENCE</scope>
</reference>
<comment type="caution">
    <text evidence="3">The sequence shown here is derived from an EMBL/GenBank/DDBJ whole genome shotgun (WGS) entry which is preliminary data.</text>
</comment>
<dbReference type="InterPro" id="IPR013103">
    <property type="entry name" value="RVT_2"/>
</dbReference>
<accession>A0ABQ5E8M4</accession>
<evidence type="ECO:0000259" key="2">
    <source>
        <dbReference type="Pfam" id="PF07727"/>
    </source>
</evidence>
<feature type="domain" description="Reverse transcriptase Ty1/copia-type" evidence="2">
    <location>
        <begin position="110"/>
        <end position="260"/>
    </location>
</feature>
<dbReference type="SUPFAM" id="SSF56672">
    <property type="entry name" value="DNA/RNA polymerases"/>
    <property type="match status" value="1"/>
</dbReference>
<sequence length="709" mass="81285">MAFNSYCGSIASLCNIDPHMKFSFSSLNPCTYGTANLLVVLPRNKKDHAMRYPCAQALLHSRIPNDWYRGMDLVQWKMHVVMFLSLALRIKPNCQKSLSLKEVIAYRYKQDEVYVVQPEGYEKKDQSGKVYKLNKALYGLRQAPRAWNSRLDRCLKQLGFKRCQQEYTVYTRNKDGKILIVGVYVDDLIVTGSCSDEIRYFKEQMNKEFKMSDMGLLSYYLGIEVSQYEDRITLKQAAYVKTILKKTGMEDCNACTYPMEPKLELTKDEAGDPVDPTEFRSIVRALRYLTHTRLDISYAVGLVSRFMEKPTAQHLKAVKHILRYVKGTVNYGIVYTKGSGEDIIIGYTDSDFARDVNDRRSTRGMVFYLNNNLVIWGSQKQLCVALSSCEAEFMAATTATCQAIWIKRLLSEITGREIKPPVLFIDNKSALDLAKNPVFHGRSKHIDTKFHFIRECVEKGGYNPFPSEHFCCLLPSTLLRCAELLNIHSDCGIRWIILVQRASESRKVVDMKQMKMDWVPYVPLGKRSGLVERLKSQIFVLSCVQRRAGLKRLKDERVAEFNYCVPFIELSALIYIIALLQHLPLSPATFPRFPGRHVAGDTYPGRHVARDNLKGKARQGFFLGRLSRATWNIPITLLLQELSEDQKDAFKEFLKENVQERKRAIREARQKRKQALEELSQEKLDAINNTVMPKVVEATGKILIGVVCV</sequence>
<reference evidence="3" key="2">
    <citation type="submission" date="2022-01" db="EMBL/GenBank/DDBJ databases">
        <authorList>
            <person name="Yamashiro T."/>
            <person name="Shiraishi A."/>
            <person name="Satake H."/>
            <person name="Nakayama K."/>
        </authorList>
    </citation>
    <scope>NUCLEOTIDE SEQUENCE</scope>
</reference>
<dbReference type="Pfam" id="PF07727">
    <property type="entry name" value="RVT_2"/>
    <property type="match status" value="1"/>
</dbReference>
<gene>
    <name evidence="3" type="ORF">Tco_0955926</name>
</gene>
<dbReference type="PANTHER" id="PTHR11439">
    <property type="entry name" value="GAG-POL-RELATED RETROTRANSPOSON"/>
    <property type="match status" value="1"/>
</dbReference>
<evidence type="ECO:0000313" key="4">
    <source>
        <dbReference type="Proteomes" id="UP001151760"/>
    </source>
</evidence>
<keyword evidence="4" id="KW-1185">Reference proteome</keyword>
<dbReference type="InterPro" id="IPR043502">
    <property type="entry name" value="DNA/RNA_pol_sf"/>
</dbReference>